<dbReference type="EMBL" id="MT631382">
    <property type="protein sequence ID" value="QNO49560.1"/>
    <property type="molecule type" value="Genomic_DNA"/>
</dbReference>
<name>A0A7G9YNH6_9EURY</name>
<accession>A0A7G9YNH6</accession>
<proteinExistence type="predicted"/>
<gene>
    <name evidence="1" type="ORF">HIGBABBE_00033</name>
</gene>
<protein>
    <submittedName>
        <fullName evidence="1">Uncharacterized protein</fullName>
    </submittedName>
</protein>
<evidence type="ECO:0000313" key="1">
    <source>
        <dbReference type="EMBL" id="QNO49560.1"/>
    </source>
</evidence>
<sequence>MNRGENIEKLAGLLSADEYGDVVAETLVEILAEERKRNIFVAKLQELANEVKAIDQEITFTRMERSVLDFVLAKKQPLNASEVSVGLGALHPSLRHRTHASRVLNSLVLKGVLGKIKVGQSYYFTTPEEAVMECLKRRDEEPDRCSPVRIAAETGMPLAVVLEVIGGLLGSE</sequence>
<dbReference type="AlphaFoldDB" id="A0A7G9YNH6"/>
<reference evidence="1" key="1">
    <citation type="submission" date="2020-06" db="EMBL/GenBank/DDBJ databases">
        <title>Unique genomic features of the anaerobic methanotrophic archaea.</title>
        <authorList>
            <person name="Chadwick G.L."/>
            <person name="Skennerton C.T."/>
            <person name="Laso-Perez R."/>
            <person name="Leu A.O."/>
            <person name="Speth D.R."/>
            <person name="Yu H."/>
            <person name="Morgan-Lang C."/>
            <person name="Hatzenpichler R."/>
            <person name="Goudeau D."/>
            <person name="Malmstrom R."/>
            <person name="Brazelton W.J."/>
            <person name="Woyke T."/>
            <person name="Hallam S.J."/>
            <person name="Tyson G.W."/>
            <person name="Wegener G."/>
            <person name="Boetius A."/>
            <person name="Orphan V."/>
        </authorList>
    </citation>
    <scope>NUCLEOTIDE SEQUENCE</scope>
</reference>
<organism evidence="1">
    <name type="scientific">Candidatus Methanogaster sp. ANME-2c ERB4</name>
    <dbReference type="NCBI Taxonomy" id="2759911"/>
    <lineage>
        <taxon>Archaea</taxon>
        <taxon>Methanobacteriati</taxon>
        <taxon>Methanobacteriota</taxon>
        <taxon>Stenosarchaea group</taxon>
        <taxon>Methanomicrobia</taxon>
        <taxon>Methanosarcinales</taxon>
        <taxon>ANME-2 cluster</taxon>
        <taxon>Candidatus Methanogasteraceae</taxon>
        <taxon>Candidatus Methanogaster</taxon>
    </lineage>
</organism>